<reference evidence="10" key="3">
    <citation type="submission" date="2015-04" db="UniProtKB">
        <authorList>
            <consortium name="EnsemblPlants"/>
        </authorList>
    </citation>
    <scope>IDENTIFICATION</scope>
</reference>
<accession>A0A0D9XQW4</accession>
<reference evidence="11" key="2">
    <citation type="submission" date="2013-12" db="EMBL/GenBank/DDBJ databases">
        <authorList>
            <person name="Yu Y."/>
            <person name="Lee S."/>
            <person name="de Baynast K."/>
            <person name="Wissotski M."/>
            <person name="Liu L."/>
            <person name="Talag J."/>
            <person name="Goicoechea J."/>
            <person name="Angelova A."/>
            <person name="Jetty R."/>
            <person name="Kudrna D."/>
            <person name="Golser W."/>
            <person name="Rivera L."/>
            <person name="Zhang J."/>
            <person name="Wing R."/>
        </authorList>
    </citation>
    <scope>NUCLEOTIDE SEQUENCE</scope>
</reference>
<name>A0A0D9XQW4_9ORYZ</name>
<dbReference type="SMART" id="SM00248">
    <property type="entry name" value="ANK"/>
    <property type="match status" value="9"/>
</dbReference>
<evidence type="ECO:0000256" key="1">
    <source>
        <dbReference type="ARBA" id="ARBA00004141"/>
    </source>
</evidence>
<feature type="transmembrane region" description="Helical" evidence="8">
    <location>
        <begin position="464"/>
        <end position="486"/>
    </location>
</feature>
<dbReference type="Gene3D" id="1.25.40.20">
    <property type="entry name" value="Ankyrin repeat-containing domain"/>
    <property type="match status" value="1"/>
</dbReference>
<evidence type="ECO:0000256" key="4">
    <source>
        <dbReference type="ARBA" id="ARBA00022989"/>
    </source>
</evidence>
<evidence type="ECO:0000313" key="11">
    <source>
        <dbReference type="Proteomes" id="UP000032180"/>
    </source>
</evidence>
<dbReference type="PANTHER" id="PTHR24186:SF54">
    <property type="entry name" value="PGG DOMAIN-CONTAINING PROTEIN"/>
    <property type="match status" value="1"/>
</dbReference>
<keyword evidence="11" id="KW-1185">Reference proteome</keyword>
<evidence type="ECO:0000256" key="3">
    <source>
        <dbReference type="ARBA" id="ARBA00022737"/>
    </source>
</evidence>
<dbReference type="Pfam" id="PF13637">
    <property type="entry name" value="Ank_4"/>
    <property type="match status" value="1"/>
</dbReference>
<keyword evidence="2 8" id="KW-0812">Transmembrane</keyword>
<keyword evidence="3" id="KW-0677">Repeat</keyword>
<organism evidence="10 11">
    <name type="scientific">Leersia perrieri</name>
    <dbReference type="NCBI Taxonomy" id="77586"/>
    <lineage>
        <taxon>Eukaryota</taxon>
        <taxon>Viridiplantae</taxon>
        <taxon>Streptophyta</taxon>
        <taxon>Embryophyta</taxon>
        <taxon>Tracheophyta</taxon>
        <taxon>Spermatophyta</taxon>
        <taxon>Magnoliopsida</taxon>
        <taxon>Liliopsida</taxon>
        <taxon>Poales</taxon>
        <taxon>Poaceae</taxon>
        <taxon>BOP clade</taxon>
        <taxon>Oryzoideae</taxon>
        <taxon>Oryzeae</taxon>
        <taxon>Oryzinae</taxon>
        <taxon>Leersia</taxon>
    </lineage>
</organism>
<keyword evidence="4 8" id="KW-1133">Transmembrane helix</keyword>
<keyword evidence="6 8" id="KW-0472">Membrane</keyword>
<dbReference type="InterPro" id="IPR002110">
    <property type="entry name" value="Ankyrin_rpt"/>
</dbReference>
<dbReference type="AlphaFoldDB" id="A0A0D9XQW4"/>
<dbReference type="EnsemblPlants" id="LPERR11G07520.2">
    <property type="protein sequence ID" value="LPERR11G07520.2"/>
    <property type="gene ID" value="LPERR11G07520"/>
</dbReference>
<feature type="transmembrane region" description="Helical" evidence="8">
    <location>
        <begin position="576"/>
        <end position="596"/>
    </location>
</feature>
<sequence length="618" mass="68573">MQVIDALKTVPAENRYLWLFAASTFEREYKAHLAVFYLIQKMDARMSLKHAPAKIQEINAGKPSKATQVQQVGEQMNIDLLKAATSGLFSPSLQESVSRNRSMLLARTPQGNTCLHISSMLGHERFCDAVLELDESLLVLVNSDGETPLLTAITSGHASLAFYLLGRCNKPGLNDSILKHDSNQCNALHHAIRSGYKDLALELIRTQPALSQGVNKFNESPMYLALTRDFKDVFEKLFAIPGSAHSGSYSYNVLHAAVKNGNPDIAKKIVESRPRLAREGSKSGNTPMQMAVRWDKAEMLRVLLEHDWSLGYVGNSRTDRPLLVSAAFQGHVGVARELLRHCPDAPYCRADGWTCLHQAIDLGHTEFVEFILGVPQLGKLINMQDEKGKTALHHAVQKCNPGIVAALLRKGARLDCTMLNQNVSMLMLKAYPGCKSTVDNLYKKAKRNVTETSRKNAKWLTEMYTTNTSLVAILIATITFAAAFTLPGGYSTDSGSEGLPIMSRKFAFQAFLICDTLAMLSSLAVAFICILARWEDLEFLLYYRSFTKQLMWFAYMATTTAFAAGLYTVLAPRLLWLAVGICIMSVLIPILTKVLGEWPILKLRMQLGPSMPEFLDMV</sequence>
<protein>
    <recommendedName>
        <fullName evidence="9">PGG domain-containing protein</fullName>
    </recommendedName>
</protein>
<evidence type="ECO:0000256" key="5">
    <source>
        <dbReference type="ARBA" id="ARBA00023043"/>
    </source>
</evidence>
<proteinExistence type="predicted"/>
<evidence type="ECO:0000256" key="6">
    <source>
        <dbReference type="ARBA" id="ARBA00023136"/>
    </source>
</evidence>
<dbReference type="PANTHER" id="PTHR24186">
    <property type="entry name" value="PROTEIN PHOSPHATASE 1 REGULATORY SUBUNIT"/>
    <property type="match status" value="1"/>
</dbReference>
<evidence type="ECO:0000256" key="8">
    <source>
        <dbReference type="SAM" id="Phobius"/>
    </source>
</evidence>
<dbReference type="InterPro" id="IPR036770">
    <property type="entry name" value="Ankyrin_rpt-contain_sf"/>
</dbReference>
<reference evidence="10 11" key="1">
    <citation type="submission" date="2012-08" db="EMBL/GenBank/DDBJ databases">
        <title>Oryza genome evolution.</title>
        <authorList>
            <person name="Wing R.A."/>
        </authorList>
    </citation>
    <scope>NUCLEOTIDE SEQUENCE</scope>
</reference>
<dbReference type="eggNOG" id="KOG0504">
    <property type="taxonomic scope" value="Eukaryota"/>
</dbReference>
<dbReference type="Pfam" id="PF12796">
    <property type="entry name" value="Ank_2"/>
    <property type="match status" value="1"/>
</dbReference>
<keyword evidence="5 7" id="KW-0040">ANK repeat</keyword>
<dbReference type="GO" id="GO:0005886">
    <property type="term" value="C:plasma membrane"/>
    <property type="evidence" value="ECO:0007669"/>
    <property type="project" value="TreeGrafter"/>
</dbReference>
<feature type="transmembrane region" description="Helical" evidence="8">
    <location>
        <begin position="506"/>
        <end position="531"/>
    </location>
</feature>
<comment type="subcellular location">
    <subcellularLocation>
        <location evidence="1">Membrane</location>
        <topology evidence="1">Multi-pass membrane protein</topology>
    </subcellularLocation>
</comment>
<evidence type="ECO:0000256" key="2">
    <source>
        <dbReference type="ARBA" id="ARBA00022692"/>
    </source>
</evidence>
<evidence type="ECO:0000313" key="10">
    <source>
        <dbReference type="EnsemblPlants" id="LPERR11G07520.2"/>
    </source>
</evidence>
<evidence type="ECO:0000256" key="7">
    <source>
        <dbReference type="PROSITE-ProRule" id="PRU00023"/>
    </source>
</evidence>
<feature type="transmembrane region" description="Helical" evidence="8">
    <location>
        <begin position="552"/>
        <end position="570"/>
    </location>
</feature>
<dbReference type="Gramene" id="LPERR11G07520.2">
    <property type="protein sequence ID" value="LPERR11G07520.2"/>
    <property type="gene ID" value="LPERR11G07520"/>
</dbReference>
<feature type="repeat" description="ANK" evidence="7">
    <location>
        <begin position="387"/>
        <end position="415"/>
    </location>
</feature>
<dbReference type="PROSITE" id="PS50088">
    <property type="entry name" value="ANK_REPEAT"/>
    <property type="match status" value="1"/>
</dbReference>
<evidence type="ECO:0000259" key="9">
    <source>
        <dbReference type="Pfam" id="PF13962"/>
    </source>
</evidence>
<dbReference type="InterPro" id="IPR026961">
    <property type="entry name" value="PGG_dom"/>
</dbReference>
<dbReference type="Pfam" id="PF13962">
    <property type="entry name" value="PGG"/>
    <property type="match status" value="1"/>
</dbReference>
<feature type="domain" description="PGG" evidence="9">
    <location>
        <begin position="465"/>
        <end position="569"/>
    </location>
</feature>
<dbReference type="Proteomes" id="UP000032180">
    <property type="component" value="Chromosome 11"/>
</dbReference>
<dbReference type="STRING" id="77586.A0A0D9XQW4"/>
<dbReference type="SUPFAM" id="SSF48403">
    <property type="entry name" value="Ankyrin repeat"/>
    <property type="match status" value="1"/>
</dbReference>
<dbReference type="PROSITE" id="PS50297">
    <property type="entry name" value="ANK_REP_REGION"/>
    <property type="match status" value="1"/>
</dbReference>